<evidence type="ECO:0000313" key="1">
    <source>
        <dbReference type="EMBL" id="GKV40227.1"/>
    </source>
</evidence>
<proteinExistence type="predicted"/>
<sequence length="165" mass="18858">MQVVFKLYVLLVSDRAQYVPGSSHDDILKVIQGVHSSVSTQWKWPDEKGFTETSVLSLDKILNKEKMDVEMLLRKINPDMDKLVFGEMDKLMSAEQKEALMDEFSRVTAACYLSRELLKHPTPWELISKVWVEIVCYAAINCKPIVHARQGKQADGDNFSLSFGY</sequence>
<comment type="caution">
    <text evidence="1">The sequence shown here is derived from an EMBL/GenBank/DDBJ whole genome shotgun (WGS) entry which is preliminary data.</text>
</comment>
<dbReference type="InterPro" id="IPR007658">
    <property type="entry name" value="DUF594"/>
</dbReference>
<dbReference type="AlphaFoldDB" id="A0AAV5LUV9"/>
<keyword evidence="2" id="KW-1185">Reference proteome</keyword>
<gene>
    <name evidence="1" type="ORF">SLEP1_g47894</name>
</gene>
<dbReference type="EMBL" id="BPVZ01000140">
    <property type="protein sequence ID" value="GKV40227.1"/>
    <property type="molecule type" value="Genomic_DNA"/>
</dbReference>
<accession>A0AAV5LUV9</accession>
<evidence type="ECO:0000313" key="2">
    <source>
        <dbReference type="Proteomes" id="UP001054252"/>
    </source>
</evidence>
<dbReference type="Pfam" id="PF04578">
    <property type="entry name" value="DUF594"/>
    <property type="match status" value="1"/>
</dbReference>
<name>A0AAV5LUV9_9ROSI</name>
<protein>
    <submittedName>
        <fullName evidence="1">Uncharacterized protein</fullName>
    </submittedName>
</protein>
<organism evidence="1 2">
    <name type="scientific">Rubroshorea leprosula</name>
    <dbReference type="NCBI Taxonomy" id="152421"/>
    <lineage>
        <taxon>Eukaryota</taxon>
        <taxon>Viridiplantae</taxon>
        <taxon>Streptophyta</taxon>
        <taxon>Embryophyta</taxon>
        <taxon>Tracheophyta</taxon>
        <taxon>Spermatophyta</taxon>
        <taxon>Magnoliopsida</taxon>
        <taxon>eudicotyledons</taxon>
        <taxon>Gunneridae</taxon>
        <taxon>Pentapetalae</taxon>
        <taxon>rosids</taxon>
        <taxon>malvids</taxon>
        <taxon>Malvales</taxon>
        <taxon>Dipterocarpaceae</taxon>
        <taxon>Rubroshorea</taxon>
    </lineage>
</organism>
<reference evidence="1 2" key="1">
    <citation type="journal article" date="2021" name="Commun. Biol.">
        <title>The genome of Shorea leprosula (Dipterocarpaceae) highlights the ecological relevance of drought in aseasonal tropical rainforests.</title>
        <authorList>
            <person name="Ng K.K.S."/>
            <person name="Kobayashi M.J."/>
            <person name="Fawcett J.A."/>
            <person name="Hatakeyama M."/>
            <person name="Paape T."/>
            <person name="Ng C.H."/>
            <person name="Ang C.C."/>
            <person name="Tnah L.H."/>
            <person name="Lee C.T."/>
            <person name="Nishiyama T."/>
            <person name="Sese J."/>
            <person name="O'Brien M.J."/>
            <person name="Copetti D."/>
            <person name="Mohd Noor M.I."/>
            <person name="Ong R.C."/>
            <person name="Putra M."/>
            <person name="Sireger I.Z."/>
            <person name="Indrioko S."/>
            <person name="Kosugi Y."/>
            <person name="Izuno A."/>
            <person name="Isagi Y."/>
            <person name="Lee S.L."/>
            <person name="Shimizu K.K."/>
        </authorList>
    </citation>
    <scope>NUCLEOTIDE SEQUENCE [LARGE SCALE GENOMIC DNA]</scope>
    <source>
        <strain evidence="1">214</strain>
    </source>
</reference>
<dbReference type="Proteomes" id="UP001054252">
    <property type="component" value="Unassembled WGS sequence"/>
</dbReference>